<accession>A0ABW8AKP3</accession>
<evidence type="ECO:0000259" key="2">
    <source>
        <dbReference type="Pfam" id="PF13690"/>
    </source>
</evidence>
<dbReference type="Gene3D" id="3.40.1550.10">
    <property type="entry name" value="CheC-like"/>
    <property type="match status" value="1"/>
</dbReference>
<dbReference type="Proteomes" id="UP001612915">
    <property type="component" value="Unassembled WGS sequence"/>
</dbReference>
<organism evidence="3 4">
    <name type="scientific">Spongisporangium articulatum</name>
    <dbReference type="NCBI Taxonomy" id="3362603"/>
    <lineage>
        <taxon>Bacteria</taxon>
        <taxon>Bacillati</taxon>
        <taxon>Actinomycetota</taxon>
        <taxon>Actinomycetes</taxon>
        <taxon>Kineosporiales</taxon>
        <taxon>Kineosporiaceae</taxon>
        <taxon>Spongisporangium</taxon>
    </lineage>
</organism>
<evidence type="ECO:0000313" key="3">
    <source>
        <dbReference type="EMBL" id="MFI7586945.1"/>
    </source>
</evidence>
<dbReference type="EMBL" id="JBITLV010000002">
    <property type="protein sequence ID" value="MFI7586945.1"/>
    <property type="molecule type" value="Genomic_DNA"/>
</dbReference>
<proteinExistence type="predicted"/>
<feature type="domain" description="Chemotaxis phosphatase CheX-like" evidence="2">
    <location>
        <begin position="51"/>
        <end position="119"/>
    </location>
</feature>
<gene>
    <name evidence="3" type="ORF">ACIB24_07705</name>
</gene>
<dbReference type="InterPro" id="IPR028976">
    <property type="entry name" value="CheC-like_sf"/>
</dbReference>
<evidence type="ECO:0000313" key="4">
    <source>
        <dbReference type="Proteomes" id="UP001612915"/>
    </source>
</evidence>
<dbReference type="InterPro" id="IPR028051">
    <property type="entry name" value="CheX-like_dom"/>
</dbReference>
<keyword evidence="1" id="KW-0145">Chemotaxis</keyword>
<protein>
    <submittedName>
        <fullName evidence="3">Chemotaxis protein CheX</fullName>
    </submittedName>
</protein>
<dbReference type="SUPFAM" id="SSF103039">
    <property type="entry name" value="CheC-like"/>
    <property type="match status" value="1"/>
</dbReference>
<keyword evidence="4" id="KW-1185">Reference proteome</keyword>
<reference evidence="3 4" key="1">
    <citation type="submission" date="2024-10" db="EMBL/GenBank/DDBJ databases">
        <title>The Natural Products Discovery Center: Release of the First 8490 Sequenced Strains for Exploring Actinobacteria Biosynthetic Diversity.</title>
        <authorList>
            <person name="Kalkreuter E."/>
            <person name="Kautsar S.A."/>
            <person name="Yang D."/>
            <person name="Bader C.D."/>
            <person name="Teijaro C.N."/>
            <person name="Fluegel L."/>
            <person name="Davis C.M."/>
            <person name="Simpson J.R."/>
            <person name="Lauterbach L."/>
            <person name="Steele A.D."/>
            <person name="Gui C."/>
            <person name="Meng S."/>
            <person name="Li G."/>
            <person name="Viehrig K."/>
            <person name="Ye F."/>
            <person name="Su P."/>
            <person name="Kiefer A.F."/>
            <person name="Nichols A."/>
            <person name="Cepeda A.J."/>
            <person name="Yan W."/>
            <person name="Fan B."/>
            <person name="Jiang Y."/>
            <person name="Adhikari A."/>
            <person name="Zheng C.-J."/>
            <person name="Schuster L."/>
            <person name="Cowan T.M."/>
            <person name="Smanski M.J."/>
            <person name="Chevrette M.G."/>
            <person name="De Carvalho L.P.S."/>
            <person name="Shen B."/>
        </authorList>
    </citation>
    <scope>NUCLEOTIDE SEQUENCE [LARGE SCALE GENOMIC DNA]</scope>
    <source>
        <strain evidence="3 4">NPDC049639</strain>
    </source>
</reference>
<name>A0ABW8AKP3_9ACTN</name>
<dbReference type="Pfam" id="PF13690">
    <property type="entry name" value="CheX"/>
    <property type="match status" value="1"/>
</dbReference>
<dbReference type="RefSeq" id="WP_398277637.1">
    <property type="nucleotide sequence ID" value="NZ_JBITLV010000002.1"/>
</dbReference>
<comment type="caution">
    <text evidence="3">The sequence shown here is derived from an EMBL/GenBank/DDBJ whole genome shotgun (WGS) entry which is preliminary data.</text>
</comment>
<evidence type="ECO:0000256" key="1">
    <source>
        <dbReference type="ARBA" id="ARBA00022500"/>
    </source>
</evidence>
<sequence length="176" mass="18716">MTVLTDLSEWEGLETDLEAILTDVLSSILGEEVLPAWEPAPPGEQALTRLAIHDLRGDGYVEIEILVPMALAKVVAARMLGVAQPLDDDIVDAVAELGNIAGGNVKSVLFEHSRLSLPLPRFELSGGETDRHPEGLVARAAVNGLVAELAVYPVAAALGLQWPPHPETDSDMESAQ</sequence>